<dbReference type="InterPro" id="IPR027417">
    <property type="entry name" value="P-loop_NTPase"/>
</dbReference>
<dbReference type="Gene3D" id="3.40.50.300">
    <property type="entry name" value="P-loop containing nucleotide triphosphate hydrolases"/>
    <property type="match status" value="1"/>
</dbReference>
<organism evidence="2 3">
    <name type="scientific">Rhizoctonia solani</name>
    <dbReference type="NCBI Taxonomy" id="456999"/>
    <lineage>
        <taxon>Eukaryota</taxon>
        <taxon>Fungi</taxon>
        <taxon>Dikarya</taxon>
        <taxon>Basidiomycota</taxon>
        <taxon>Agaricomycotina</taxon>
        <taxon>Agaricomycetes</taxon>
        <taxon>Cantharellales</taxon>
        <taxon>Ceratobasidiaceae</taxon>
        <taxon>Rhizoctonia</taxon>
    </lineage>
</organism>
<sequence length="419" mass="46855">MCQFWCSAHKGVENLQCFINSALGGPARDVSDGYGLTTKDFHYNGLRAGKHNFRLIDSPGFDNTFLSDGDIFVKLIRFLCCGKTPAMLAGVIYLHAAEDTRLGSGTLRKNLCTIKNLLGDSLMDRLTILVIPRSRERIDHKELIRPLLDPKSPFYALHSSGAQVDSLAPEIQSTRNLLLSYAGKTPALLNVQTELCGSGRVPNDGDINTYLNKYSWIREGASKATQSSAKITRQPPKSSSTLSSAQHSSDEIKRLQLELAENEKRTKLLSAQLQQHIEKYNSLCSQLQIHENTEQSEIVQGVVDLNRRIEDIAISWSQHFVDTYGGHDKTTTQYAFQLSELKRLFEHVEGRASLVQSSKGTGMPLEDFLDVGIRSILSEQLYKRIFAPFHPGIPSSDVKNQYTTKLYNRIQDRGTLHAL</sequence>
<evidence type="ECO:0000313" key="3">
    <source>
        <dbReference type="Proteomes" id="UP000663827"/>
    </source>
</evidence>
<evidence type="ECO:0008006" key="4">
    <source>
        <dbReference type="Google" id="ProtNLM"/>
    </source>
</evidence>
<evidence type="ECO:0000313" key="2">
    <source>
        <dbReference type="EMBL" id="CAE7056640.1"/>
    </source>
</evidence>
<dbReference type="AlphaFoldDB" id="A0A8H3DTS4"/>
<comment type="caution">
    <text evidence="2">The sequence shown here is derived from an EMBL/GenBank/DDBJ whole genome shotgun (WGS) entry which is preliminary data.</text>
</comment>
<proteinExistence type="predicted"/>
<evidence type="ECO:0000256" key="1">
    <source>
        <dbReference type="SAM" id="MobiDB-lite"/>
    </source>
</evidence>
<dbReference type="CDD" id="cd00882">
    <property type="entry name" value="Ras_like_GTPase"/>
    <property type="match status" value="1"/>
</dbReference>
<feature type="compositionally biased region" description="Low complexity" evidence="1">
    <location>
        <begin position="238"/>
        <end position="247"/>
    </location>
</feature>
<feature type="compositionally biased region" description="Polar residues" evidence="1">
    <location>
        <begin position="225"/>
        <end position="237"/>
    </location>
</feature>
<dbReference type="EMBL" id="CAJNJQ010000107">
    <property type="protein sequence ID" value="CAE7056640.1"/>
    <property type="molecule type" value="Genomic_DNA"/>
</dbReference>
<feature type="region of interest" description="Disordered" evidence="1">
    <location>
        <begin position="225"/>
        <end position="249"/>
    </location>
</feature>
<accession>A0A8H3DTS4</accession>
<protein>
    <recommendedName>
        <fullName evidence="4">G domain-containing protein</fullName>
    </recommendedName>
</protein>
<gene>
    <name evidence="2" type="ORF">RDB_LOCUS5034</name>
</gene>
<dbReference type="Proteomes" id="UP000663827">
    <property type="component" value="Unassembled WGS sequence"/>
</dbReference>
<name>A0A8H3DTS4_9AGAM</name>
<reference evidence="2" key="1">
    <citation type="submission" date="2021-01" db="EMBL/GenBank/DDBJ databases">
        <authorList>
            <person name="Kaushik A."/>
        </authorList>
    </citation>
    <scope>NUCLEOTIDE SEQUENCE</scope>
    <source>
        <strain evidence="2">AG5</strain>
    </source>
</reference>